<feature type="domain" description="Carboxylesterase type B" evidence="5">
    <location>
        <begin position="28"/>
        <end position="353"/>
    </location>
</feature>
<dbReference type="InterPro" id="IPR029058">
    <property type="entry name" value="AB_hydrolase_fold"/>
</dbReference>
<dbReference type="Proteomes" id="UP000256690">
    <property type="component" value="Unassembled WGS sequence"/>
</dbReference>
<dbReference type="GeneID" id="38116324"/>
<evidence type="ECO:0000256" key="1">
    <source>
        <dbReference type="ARBA" id="ARBA00005964"/>
    </source>
</evidence>
<dbReference type="EMBL" id="PVWQ01000006">
    <property type="protein sequence ID" value="RDW79102.1"/>
    <property type="molecule type" value="Genomic_DNA"/>
</dbReference>
<keyword evidence="4" id="KW-0732">Signal</keyword>
<comment type="similarity">
    <text evidence="1">Belongs to the type-B carboxylesterase/lipase family.</text>
</comment>
<keyword evidence="7" id="KW-1185">Reference proteome</keyword>
<dbReference type="Pfam" id="PF00135">
    <property type="entry name" value="COesterase"/>
    <property type="match status" value="2"/>
</dbReference>
<dbReference type="STRING" id="1810919.A0A3D8RYH6"/>
<gene>
    <name evidence="6" type="ORF">DSM5745_05954</name>
</gene>
<proteinExistence type="inferred from homology"/>
<dbReference type="Gene3D" id="3.40.50.1820">
    <property type="entry name" value="alpha/beta hydrolase"/>
    <property type="match status" value="2"/>
</dbReference>
<sequence length="768" mass="83216">MLSTTVFYLLPLAALATAAPTKPSSPDLTIRTTSGLVHGIYNDTAHNVRAFLGIPYAEPPTGDLRFAPPQPKSPSSSPIDASAFGPPCPQVYSYNNESIWSVLPYRIWNAQDMSEDCLRVNVWTPTSHVDSQDAEEPMGKGKAVMLFIHGGGFGEGAGSVGFYDGVDLAGRGDVVVVTFNYRLNIFGYPNAPGLEASEQNVGLLDQRLAIEWVHRNIANFGGDPDRILLFGQSAGAASVDGYTYAYPDDPLVSAFVLQSGTVSLLNNVDPAHSNWNRLSTVIGCGTGTESLACMRSVPFTEILGALGNGSYTFTPVVDNRTVFADYRARARSGGQSRLPTLAGVNAREFSAGFPLSQTSINETAVTEDLYGSFSCPAYEAVKTRLNHHIPTWRYVYHGNFTNLSPRPWLGAYHSAELPILFGTYNQTTLPPPPSKNEMDASKYFQGAWVAFAKDPHTGLTEYGWPRFSFNERTLVNLAVGNKPGAVLSSAGKWDGHCDGETHYVDVFGCAGAIVWWPTLEGTTARQETKRKVIIHLHCIFPPLPSNPLFPPSLSLPLSLSPSHSHHDTLTYQINTTIQSNTLNNQRRWLRHILRKPRIARPPIHTHNLHKRIVVNAVAADRALRALHNTGREHHAVDAEGRVVPVGVAGRNGHVDAVGRDHGGLLAAGVFVDQGHGAGGRLADFEVQGRWGGGDGGCQEGEEGGGGGGEELHVVFWGGLLGRDRLRLGLDLEPLYTWPTFSLLGSGMPSSPLWLVQVMLRHGIPYTTP</sequence>
<dbReference type="GO" id="GO:0052689">
    <property type="term" value="F:carboxylic ester hydrolase activity"/>
    <property type="evidence" value="ECO:0007669"/>
    <property type="project" value="TreeGrafter"/>
</dbReference>
<keyword evidence="2" id="KW-0378">Hydrolase</keyword>
<evidence type="ECO:0000256" key="4">
    <source>
        <dbReference type="SAM" id="SignalP"/>
    </source>
</evidence>
<reference evidence="6 7" key="1">
    <citation type="journal article" date="2018" name="IMA Fungus">
        <title>IMA Genome-F 9: Draft genome sequence of Annulohypoxylon stygium, Aspergillus mulundensis, Berkeleyomyces basicola (syn. Thielaviopsis basicola), Ceratocystis smalleyi, two Cercospora beticola strains, Coleophoma cylindrospora, Fusarium fracticaudum, Phialophora cf. hyalina, and Morchella septimelata.</title>
        <authorList>
            <person name="Wingfield B.D."/>
            <person name="Bills G.F."/>
            <person name="Dong Y."/>
            <person name="Huang W."/>
            <person name="Nel W.J."/>
            <person name="Swalarsk-Parry B.S."/>
            <person name="Vaghefi N."/>
            <person name="Wilken P.M."/>
            <person name="An Z."/>
            <person name="de Beer Z.W."/>
            <person name="De Vos L."/>
            <person name="Chen L."/>
            <person name="Duong T.A."/>
            <person name="Gao Y."/>
            <person name="Hammerbacher A."/>
            <person name="Kikkert J.R."/>
            <person name="Li Y."/>
            <person name="Li H."/>
            <person name="Li K."/>
            <person name="Li Q."/>
            <person name="Liu X."/>
            <person name="Ma X."/>
            <person name="Naidoo K."/>
            <person name="Pethybridge S.J."/>
            <person name="Sun J."/>
            <person name="Steenkamp E.T."/>
            <person name="van der Nest M.A."/>
            <person name="van Wyk S."/>
            <person name="Wingfield M.J."/>
            <person name="Xiong C."/>
            <person name="Yue Q."/>
            <person name="Zhang X."/>
        </authorList>
    </citation>
    <scope>NUCLEOTIDE SEQUENCE [LARGE SCALE GENOMIC DNA]</scope>
    <source>
        <strain evidence="6 7">DSM 5745</strain>
    </source>
</reference>
<feature type="chain" id="PRO_5017804494" description="Carboxylesterase type B domain-containing protein" evidence="4">
    <location>
        <begin position="19"/>
        <end position="768"/>
    </location>
</feature>
<feature type="signal peptide" evidence="4">
    <location>
        <begin position="1"/>
        <end position="18"/>
    </location>
</feature>
<evidence type="ECO:0000313" key="7">
    <source>
        <dbReference type="Proteomes" id="UP000256690"/>
    </source>
</evidence>
<dbReference type="InterPro" id="IPR002018">
    <property type="entry name" value="CarbesteraseB"/>
</dbReference>
<dbReference type="SUPFAM" id="SSF53474">
    <property type="entry name" value="alpha/beta-Hydrolases"/>
    <property type="match status" value="1"/>
</dbReference>
<protein>
    <recommendedName>
        <fullName evidence="5">Carboxylesterase type B domain-containing protein</fullName>
    </recommendedName>
</protein>
<evidence type="ECO:0000313" key="6">
    <source>
        <dbReference type="EMBL" id="RDW79102.1"/>
    </source>
</evidence>
<dbReference type="InterPro" id="IPR019826">
    <property type="entry name" value="Carboxylesterase_B_AS"/>
</dbReference>
<evidence type="ECO:0000256" key="3">
    <source>
        <dbReference type="SAM" id="MobiDB-lite"/>
    </source>
</evidence>
<dbReference type="RefSeq" id="XP_026603802.1">
    <property type="nucleotide sequence ID" value="XM_026747970.1"/>
</dbReference>
<feature type="domain" description="Carboxylesterase type B" evidence="5">
    <location>
        <begin position="372"/>
        <end position="479"/>
    </location>
</feature>
<organism evidence="6 7">
    <name type="scientific">Aspergillus mulundensis</name>
    <dbReference type="NCBI Taxonomy" id="1810919"/>
    <lineage>
        <taxon>Eukaryota</taxon>
        <taxon>Fungi</taxon>
        <taxon>Dikarya</taxon>
        <taxon>Ascomycota</taxon>
        <taxon>Pezizomycotina</taxon>
        <taxon>Eurotiomycetes</taxon>
        <taxon>Eurotiomycetidae</taxon>
        <taxon>Eurotiales</taxon>
        <taxon>Aspergillaceae</taxon>
        <taxon>Aspergillus</taxon>
        <taxon>Aspergillus subgen. Nidulantes</taxon>
    </lineage>
</organism>
<evidence type="ECO:0000256" key="2">
    <source>
        <dbReference type="ARBA" id="ARBA00022801"/>
    </source>
</evidence>
<dbReference type="PANTHER" id="PTHR43918">
    <property type="entry name" value="ACETYLCHOLINESTERASE"/>
    <property type="match status" value="1"/>
</dbReference>
<feature type="region of interest" description="Disordered" evidence="3">
    <location>
        <begin position="62"/>
        <end position="81"/>
    </location>
</feature>
<dbReference type="PANTHER" id="PTHR43918:SF4">
    <property type="entry name" value="CARBOXYLIC ESTER HYDROLASE"/>
    <property type="match status" value="1"/>
</dbReference>
<dbReference type="AlphaFoldDB" id="A0A3D8RYH6"/>
<comment type="caution">
    <text evidence="6">The sequence shown here is derived from an EMBL/GenBank/DDBJ whole genome shotgun (WGS) entry which is preliminary data.</text>
</comment>
<name>A0A3D8RYH6_9EURO</name>
<evidence type="ECO:0000259" key="5">
    <source>
        <dbReference type="Pfam" id="PF00135"/>
    </source>
</evidence>
<dbReference type="OrthoDB" id="408631at2759"/>
<dbReference type="InterPro" id="IPR050654">
    <property type="entry name" value="AChE-related_enzymes"/>
</dbReference>
<accession>A0A3D8RYH6</accession>
<dbReference type="PROSITE" id="PS00122">
    <property type="entry name" value="CARBOXYLESTERASE_B_1"/>
    <property type="match status" value="1"/>
</dbReference>